<dbReference type="Pfam" id="PF24320">
    <property type="entry name" value="DUF7492"/>
    <property type="match status" value="1"/>
</dbReference>
<keyword evidence="4" id="KW-1185">Reference proteome</keyword>
<name>A0A9W9HTP9_9EURO</name>
<dbReference type="InterPro" id="IPR055915">
    <property type="entry name" value="DUF7492"/>
</dbReference>
<feature type="signal peptide" evidence="1">
    <location>
        <begin position="1"/>
        <end position="16"/>
    </location>
</feature>
<feature type="chain" id="PRO_5040783859" description="DUF7492 domain-containing protein" evidence="1">
    <location>
        <begin position="17"/>
        <end position="326"/>
    </location>
</feature>
<dbReference type="AlphaFoldDB" id="A0A9W9HTP9"/>
<keyword evidence="1" id="KW-0732">Signal</keyword>
<organism evidence="3 4">
    <name type="scientific">Penicillium capsulatum</name>
    <dbReference type="NCBI Taxonomy" id="69766"/>
    <lineage>
        <taxon>Eukaryota</taxon>
        <taxon>Fungi</taxon>
        <taxon>Dikarya</taxon>
        <taxon>Ascomycota</taxon>
        <taxon>Pezizomycotina</taxon>
        <taxon>Eurotiomycetes</taxon>
        <taxon>Eurotiomycetidae</taxon>
        <taxon>Eurotiales</taxon>
        <taxon>Aspergillaceae</taxon>
        <taxon>Penicillium</taxon>
    </lineage>
</organism>
<proteinExistence type="predicted"/>
<evidence type="ECO:0000313" key="4">
    <source>
        <dbReference type="Proteomes" id="UP001146351"/>
    </source>
</evidence>
<protein>
    <recommendedName>
        <fullName evidence="2">DUF7492 domain-containing protein</fullName>
    </recommendedName>
</protein>
<sequence length="326" mass="35076">MLRALLVLLVVALASAHSWVEQLTVIAPNGTFTGATGYPRGNVLRSAPDYSDDTMTNLIPPGTRANVNQILPSDKLCKDTQQKSSQSKGSPRLQAHAGDAIALRYQENGHVSLPDTQKGKPKNRGTVYVYGTTNPKVGEKLLDVHNKWNEQGTGGDGRGVLLTKQNFDDGRCYQINGGSISGTRQKQFPHQANQVMGADLWCQTDIRLPSTAPSGKPYTLYWVWDWPTAPGADPTYPQGKAEIYTTCMDVEVIKAEPARVASQFNYAADQDLNYAAIPSQFAALLNNPVSAGATKSTSTVYATTTSVVGGRTKTVTQTVVQTVAAC</sequence>
<evidence type="ECO:0000313" key="3">
    <source>
        <dbReference type="EMBL" id="KAJ5156140.1"/>
    </source>
</evidence>
<reference evidence="3" key="2">
    <citation type="journal article" date="2023" name="IMA Fungus">
        <title>Comparative genomic study of the Penicillium genus elucidates a diverse pangenome and 15 lateral gene transfer events.</title>
        <authorList>
            <person name="Petersen C."/>
            <person name="Sorensen T."/>
            <person name="Nielsen M.R."/>
            <person name="Sondergaard T.E."/>
            <person name="Sorensen J.L."/>
            <person name="Fitzpatrick D.A."/>
            <person name="Frisvad J.C."/>
            <person name="Nielsen K.L."/>
        </authorList>
    </citation>
    <scope>NUCLEOTIDE SEQUENCE</scope>
    <source>
        <strain evidence="3">IBT 21917</strain>
    </source>
</reference>
<comment type="caution">
    <text evidence="3">The sequence shown here is derived from an EMBL/GenBank/DDBJ whole genome shotgun (WGS) entry which is preliminary data.</text>
</comment>
<accession>A0A9W9HTP9</accession>
<dbReference type="EMBL" id="JAPQKO010000006">
    <property type="protein sequence ID" value="KAJ5156140.1"/>
    <property type="molecule type" value="Genomic_DNA"/>
</dbReference>
<gene>
    <name evidence="3" type="ORF">N7492_008943</name>
</gene>
<reference evidence="3" key="1">
    <citation type="submission" date="2022-11" db="EMBL/GenBank/DDBJ databases">
        <authorList>
            <person name="Petersen C."/>
        </authorList>
    </citation>
    <scope>NUCLEOTIDE SEQUENCE</scope>
    <source>
        <strain evidence="3">IBT 21917</strain>
    </source>
</reference>
<feature type="domain" description="DUF7492" evidence="2">
    <location>
        <begin position="14"/>
        <end position="277"/>
    </location>
</feature>
<dbReference type="Proteomes" id="UP001146351">
    <property type="component" value="Unassembled WGS sequence"/>
</dbReference>
<evidence type="ECO:0000259" key="2">
    <source>
        <dbReference type="Pfam" id="PF24320"/>
    </source>
</evidence>
<dbReference type="OrthoDB" id="64281at2759"/>
<evidence type="ECO:0000256" key="1">
    <source>
        <dbReference type="SAM" id="SignalP"/>
    </source>
</evidence>